<keyword evidence="3" id="KW-1185">Reference proteome</keyword>
<evidence type="ECO:0000313" key="2">
    <source>
        <dbReference type="EMBL" id="GAA0721966.1"/>
    </source>
</evidence>
<gene>
    <name evidence="2" type="ORF">GCM10009430_23890</name>
</gene>
<name>A0ABP3U0J4_9FLAO</name>
<dbReference type="RefSeq" id="WP_343912535.1">
    <property type="nucleotide sequence ID" value="NZ_BAAAGE010000002.1"/>
</dbReference>
<dbReference type="EMBL" id="BAAAGE010000002">
    <property type="protein sequence ID" value="GAA0721966.1"/>
    <property type="molecule type" value="Genomic_DNA"/>
</dbReference>
<sequence length="160" mass="17910">MKKIFGLLFFSTLLFTSCVNDDDVDFDTIGTTFEFTTNFNQANGFGTRFFFNQEIFESDVVLVYRLEAVDSGLDVWEPLPTATIFLDDGNGGEITALYRFNFTIGDVDVLLESNAPDLLPADLTNNQTFRVVVVPAAFAENTDINLQDFNEVQAALNLEF</sequence>
<organism evidence="2 3">
    <name type="scientific">Aquimarina litoralis</name>
    <dbReference type="NCBI Taxonomy" id="584605"/>
    <lineage>
        <taxon>Bacteria</taxon>
        <taxon>Pseudomonadati</taxon>
        <taxon>Bacteroidota</taxon>
        <taxon>Flavobacteriia</taxon>
        <taxon>Flavobacteriales</taxon>
        <taxon>Flavobacteriaceae</taxon>
        <taxon>Aquimarina</taxon>
    </lineage>
</organism>
<proteinExistence type="predicted"/>
<evidence type="ECO:0008006" key="4">
    <source>
        <dbReference type="Google" id="ProtNLM"/>
    </source>
</evidence>
<keyword evidence="1" id="KW-0732">Signal</keyword>
<protein>
    <recommendedName>
        <fullName evidence="4">Dihydrolipoamide dehydrogenase</fullName>
    </recommendedName>
</protein>
<comment type="caution">
    <text evidence="2">The sequence shown here is derived from an EMBL/GenBank/DDBJ whole genome shotgun (WGS) entry which is preliminary data.</text>
</comment>
<accession>A0ABP3U0J4</accession>
<reference evidence="3" key="1">
    <citation type="journal article" date="2019" name="Int. J. Syst. Evol. Microbiol.">
        <title>The Global Catalogue of Microorganisms (GCM) 10K type strain sequencing project: providing services to taxonomists for standard genome sequencing and annotation.</title>
        <authorList>
            <consortium name="The Broad Institute Genomics Platform"/>
            <consortium name="The Broad Institute Genome Sequencing Center for Infectious Disease"/>
            <person name="Wu L."/>
            <person name="Ma J."/>
        </authorList>
    </citation>
    <scope>NUCLEOTIDE SEQUENCE [LARGE SCALE GENOMIC DNA]</scope>
    <source>
        <strain evidence="3">JCM 15974</strain>
    </source>
</reference>
<dbReference type="Proteomes" id="UP001501758">
    <property type="component" value="Unassembled WGS sequence"/>
</dbReference>
<evidence type="ECO:0000313" key="3">
    <source>
        <dbReference type="Proteomes" id="UP001501758"/>
    </source>
</evidence>
<feature type="chain" id="PRO_5047320964" description="Dihydrolipoamide dehydrogenase" evidence="1">
    <location>
        <begin position="22"/>
        <end position="160"/>
    </location>
</feature>
<dbReference type="PROSITE" id="PS51257">
    <property type="entry name" value="PROKAR_LIPOPROTEIN"/>
    <property type="match status" value="1"/>
</dbReference>
<evidence type="ECO:0000256" key="1">
    <source>
        <dbReference type="SAM" id="SignalP"/>
    </source>
</evidence>
<feature type="signal peptide" evidence="1">
    <location>
        <begin position="1"/>
        <end position="21"/>
    </location>
</feature>